<dbReference type="CDD" id="cd02012">
    <property type="entry name" value="TPP_TK"/>
    <property type="match status" value="1"/>
</dbReference>
<dbReference type="EC" id="2.2.1.1" evidence="3 10"/>
<feature type="binding site" evidence="12">
    <location>
        <position position="518"/>
    </location>
    <ligand>
        <name>substrate</name>
    </ligand>
</feature>
<dbReference type="InterPro" id="IPR009014">
    <property type="entry name" value="Transketo_C/PFOR_II"/>
</dbReference>
<dbReference type="AlphaFoldDB" id="A0A9X2KG44"/>
<evidence type="ECO:0000256" key="3">
    <source>
        <dbReference type="ARBA" id="ARBA00013152"/>
    </source>
</evidence>
<evidence type="ECO:0000256" key="1">
    <source>
        <dbReference type="ARBA" id="ARBA00007131"/>
    </source>
</evidence>
<dbReference type="InterPro" id="IPR033247">
    <property type="entry name" value="Transketolase_fam"/>
</dbReference>
<comment type="caution">
    <text evidence="18">The sequence shown here is derived from an EMBL/GenBank/DDBJ whole genome shotgun (WGS) entry which is preliminary data.</text>
</comment>
<feature type="site" description="Important for catalytic activity" evidence="15">
    <location>
        <position position="29"/>
    </location>
</feature>
<proteinExistence type="inferred from homology"/>
<dbReference type="PANTHER" id="PTHR43522">
    <property type="entry name" value="TRANSKETOLASE"/>
    <property type="match status" value="1"/>
</dbReference>
<feature type="binding site" evidence="14">
    <location>
        <position position="188"/>
    </location>
    <ligand>
        <name>Mg(2+)</name>
        <dbReference type="ChEBI" id="CHEBI:18420"/>
    </ligand>
</feature>
<feature type="binding site" evidence="13">
    <location>
        <position position="186"/>
    </location>
    <ligand>
        <name>thiamine diphosphate</name>
        <dbReference type="ChEBI" id="CHEBI:58937"/>
    </ligand>
</feature>
<dbReference type="GO" id="GO:0004802">
    <property type="term" value="F:transketolase activity"/>
    <property type="evidence" value="ECO:0007669"/>
    <property type="project" value="UniProtKB-UniRule"/>
</dbReference>
<feature type="binding site" evidence="14">
    <location>
        <position position="186"/>
    </location>
    <ligand>
        <name>Mg(2+)</name>
        <dbReference type="ChEBI" id="CHEBI:18420"/>
    </ligand>
</feature>
<dbReference type="GO" id="GO:0046872">
    <property type="term" value="F:metal ion binding"/>
    <property type="evidence" value="ECO:0007669"/>
    <property type="project" value="UniProtKB-KW"/>
</dbReference>
<dbReference type="InterPro" id="IPR020826">
    <property type="entry name" value="Transketolase_BS"/>
</dbReference>
<dbReference type="RefSeq" id="WP_253965276.1">
    <property type="nucleotide sequence ID" value="NZ_JALHBS010000093.1"/>
</dbReference>
<evidence type="ECO:0000256" key="11">
    <source>
        <dbReference type="PIRSR" id="PIRSR605478-1"/>
    </source>
</evidence>
<dbReference type="FunFam" id="3.40.50.970:FF:000003">
    <property type="entry name" value="Transketolase"/>
    <property type="match status" value="1"/>
</dbReference>
<dbReference type="Pfam" id="PF00456">
    <property type="entry name" value="Transketolase_N"/>
    <property type="match status" value="1"/>
</dbReference>
<comment type="function">
    <text evidence="16">Catalyzes the transfer of a two-carbon ketol group from a ketose donor to an aldose acceptor, via a covalent intermediate with the cofactor thiamine pyrophosphate.</text>
</comment>
<feature type="binding site" evidence="13">
    <location>
        <position position="69"/>
    </location>
    <ligand>
        <name>thiamine diphosphate</name>
        <dbReference type="ChEBI" id="CHEBI:58937"/>
    </ligand>
</feature>
<comment type="subunit">
    <text evidence="2 16">Homodimer.</text>
</comment>
<feature type="binding site" evidence="13">
    <location>
        <position position="435"/>
    </location>
    <ligand>
        <name>thiamine diphosphate</name>
        <dbReference type="ChEBI" id="CHEBI:58937"/>
    </ligand>
</feature>
<feature type="site" description="Important for catalytic activity" evidence="15">
    <location>
        <position position="260"/>
    </location>
</feature>
<evidence type="ECO:0000256" key="9">
    <source>
        <dbReference type="ARBA" id="ARBA00049473"/>
    </source>
</evidence>
<dbReference type="SUPFAM" id="SSF52518">
    <property type="entry name" value="Thiamin diphosphate-binding fold (THDP-binding)"/>
    <property type="match status" value="2"/>
</dbReference>
<comment type="catalytic activity">
    <reaction evidence="9 16">
        <text>D-sedoheptulose 7-phosphate + D-glyceraldehyde 3-phosphate = aldehydo-D-ribose 5-phosphate + D-xylulose 5-phosphate</text>
        <dbReference type="Rhea" id="RHEA:10508"/>
        <dbReference type="ChEBI" id="CHEBI:57483"/>
        <dbReference type="ChEBI" id="CHEBI:57737"/>
        <dbReference type="ChEBI" id="CHEBI:58273"/>
        <dbReference type="ChEBI" id="CHEBI:59776"/>
        <dbReference type="EC" id="2.2.1.1"/>
    </reaction>
</comment>
<comment type="cofactor">
    <cofactor evidence="14">
        <name>Mg(2+)</name>
        <dbReference type="ChEBI" id="CHEBI:18420"/>
    </cofactor>
    <text evidence="14">Binds 1 Mg(2+) ion per subunit. Can also utilize other divalent metal cations, such as Ca(2+), Mn(2+) and Co(2+).</text>
</comment>
<dbReference type="PANTHER" id="PTHR43522:SF2">
    <property type="entry name" value="TRANSKETOLASE 1-RELATED"/>
    <property type="match status" value="1"/>
</dbReference>
<name>A0A9X2KG44_9HYPH</name>
<dbReference type="FunFam" id="3.40.50.970:FF:000004">
    <property type="entry name" value="Transketolase"/>
    <property type="match status" value="1"/>
</dbReference>
<feature type="binding site" evidence="12">
    <location>
        <position position="260"/>
    </location>
    <ligand>
        <name>substrate</name>
    </ligand>
</feature>
<dbReference type="InterPro" id="IPR005474">
    <property type="entry name" value="Transketolase_N"/>
</dbReference>
<evidence type="ECO:0000313" key="18">
    <source>
        <dbReference type="EMBL" id="MCP3056469.1"/>
    </source>
</evidence>
<organism evidence="18 19">
    <name type="scientific">Aurantimonas marianensis</name>
    <dbReference type="NCBI Taxonomy" id="2920428"/>
    <lineage>
        <taxon>Bacteria</taxon>
        <taxon>Pseudomonadati</taxon>
        <taxon>Pseudomonadota</taxon>
        <taxon>Alphaproteobacteria</taxon>
        <taxon>Hyphomicrobiales</taxon>
        <taxon>Aurantimonadaceae</taxon>
        <taxon>Aurantimonas</taxon>
    </lineage>
</organism>
<evidence type="ECO:0000256" key="14">
    <source>
        <dbReference type="PIRSR" id="PIRSR605478-4"/>
    </source>
</evidence>
<dbReference type="Proteomes" id="UP001155220">
    <property type="component" value="Unassembled WGS sequence"/>
</dbReference>
<dbReference type="SUPFAM" id="SSF52922">
    <property type="entry name" value="TK C-terminal domain-like"/>
    <property type="match status" value="1"/>
</dbReference>
<feature type="binding site" evidence="12">
    <location>
        <position position="471"/>
    </location>
    <ligand>
        <name>substrate</name>
    </ligand>
</feature>
<evidence type="ECO:0000256" key="4">
    <source>
        <dbReference type="ARBA" id="ARBA00022679"/>
    </source>
</evidence>
<dbReference type="Pfam" id="PF02779">
    <property type="entry name" value="Transket_pyr"/>
    <property type="match status" value="1"/>
</dbReference>
<evidence type="ECO:0000256" key="13">
    <source>
        <dbReference type="PIRSR" id="PIRSR605478-3"/>
    </source>
</evidence>
<evidence type="ECO:0000259" key="17">
    <source>
        <dbReference type="SMART" id="SM00861"/>
    </source>
</evidence>
<keyword evidence="4 16" id="KW-0808">Transferase</keyword>
<evidence type="ECO:0000256" key="5">
    <source>
        <dbReference type="ARBA" id="ARBA00022723"/>
    </source>
</evidence>
<evidence type="ECO:0000256" key="16">
    <source>
        <dbReference type="RuleBase" id="RU004996"/>
    </source>
</evidence>
<dbReference type="SMART" id="SM00861">
    <property type="entry name" value="Transket_pyr"/>
    <property type="match status" value="1"/>
</dbReference>
<feature type="active site" description="Proton donor" evidence="11">
    <location>
        <position position="409"/>
    </location>
</feature>
<keyword evidence="6 16" id="KW-0106">Calcium</keyword>
<dbReference type="PROSITE" id="PS00802">
    <property type="entry name" value="TRANSKETOLASE_2"/>
    <property type="match status" value="1"/>
</dbReference>
<dbReference type="GO" id="GO:0005829">
    <property type="term" value="C:cytosol"/>
    <property type="evidence" value="ECO:0007669"/>
    <property type="project" value="TreeGrafter"/>
</dbReference>
<feature type="binding site" evidence="12">
    <location>
        <position position="382"/>
    </location>
    <ligand>
        <name>substrate</name>
    </ligand>
</feature>
<feature type="binding site" evidence="12">
    <location>
        <position position="467"/>
    </location>
    <ligand>
        <name>substrate</name>
    </ligand>
</feature>
<evidence type="ECO:0000256" key="2">
    <source>
        <dbReference type="ARBA" id="ARBA00011738"/>
    </source>
</evidence>
<evidence type="ECO:0000313" key="19">
    <source>
        <dbReference type="Proteomes" id="UP001155220"/>
    </source>
</evidence>
<keyword evidence="8 13" id="KW-0786">Thiamine pyrophosphate</keyword>
<comment type="similarity">
    <text evidence="1 16">Belongs to the transketolase family.</text>
</comment>
<evidence type="ECO:0000256" key="7">
    <source>
        <dbReference type="ARBA" id="ARBA00022842"/>
    </source>
</evidence>
<feature type="binding site" evidence="13">
    <location>
        <position position="260"/>
    </location>
    <ligand>
        <name>thiamine diphosphate</name>
        <dbReference type="ChEBI" id="CHEBI:58937"/>
    </ligand>
</feature>
<feature type="binding site" evidence="13">
    <location>
        <position position="157"/>
    </location>
    <ligand>
        <name>thiamine diphosphate</name>
        <dbReference type="ChEBI" id="CHEBI:58937"/>
    </ligand>
</feature>
<dbReference type="Gene3D" id="3.40.50.970">
    <property type="match status" value="2"/>
</dbReference>
<dbReference type="EMBL" id="JALHBS010000093">
    <property type="protein sequence ID" value="MCP3056469.1"/>
    <property type="molecule type" value="Genomic_DNA"/>
</dbReference>
<evidence type="ECO:0000256" key="6">
    <source>
        <dbReference type="ARBA" id="ARBA00022837"/>
    </source>
</evidence>
<dbReference type="PROSITE" id="PS00801">
    <property type="entry name" value="TRANSKETOLASE_1"/>
    <property type="match status" value="1"/>
</dbReference>
<dbReference type="GO" id="GO:0006098">
    <property type="term" value="P:pentose-phosphate shunt"/>
    <property type="evidence" value="ECO:0007669"/>
    <property type="project" value="TreeGrafter"/>
</dbReference>
<dbReference type="NCBIfam" id="TIGR00232">
    <property type="entry name" value="tktlase_bact"/>
    <property type="match status" value="1"/>
</dbReference>
<feature type="binding site" evidence="14">
    <location>
        <position position="156"/>
    </location>
    <ligand>
        <name>Mg(2+)</name>
        <dbReference type="ChEBI" id="CHEBI:18420"/>
    </ligand>
</feature>
<feature type="binding site" evidence="12">
    <location>
        <position position="459"/>
    </location>
    <ligand>
        <name>substrate</name>
    </ligand>
</feature>
<dbReference type="Gene3D" id="3.40.50.920">
    <property type="match status" value="1"/>
</dbReference>
<gene>
    <name evidence="18" type="primary">tkt</name>
    <name evidence="18" type="ORF">MJ956_15140</name>
</gene>
<keyword evidence="19" id="KW-1185">Reference proteome</keyword>
<dbReference type="InterPro" id="IPR029061">
    <property type="entry name" value="THDP-binding"/>
</dbReference>
<accession>A0A9X2KG44</accession>
<evidence type="ECO:0000256" key="10">
    <source>
        <dbReference type="NCBIfam" id="TIGR00232"/>
    </source>
</evidence>
<dbReference type="InterPro" id="IPR005478">
    <property type="entry name" value="Transketolase_bac-like"/>
</dbReference>
<protein>
    <recommendedName>
        <fullName evidence="3 10">Transketolase</fullName>
        <ecNumber evidence="3 10">2.2.1.1</ecNumber>
    </recommendedName>
</protein>
<reference evidence="18" key="1">
    <citation type="submission" date="2022-03" db="EMBL/GenBank/DDBJ databases">
        <title>Aurantimonas Liuensis sp. Nov., isolated from the hadal seawater of the Mariana Trench.</title>
        <authorList>
            <person name="Liu R."/>
        </authorList>
    </citation>
    <scope>NUCLEOTIDE SEQUENCE</scope>
    <source>
        <strain evidence="18">LRZ36</strain>
    </source>
</reference>
<keyword evidence="7 14" id="KW-0460">Magnesium</keyword>
<feature type="domain" description="Transketolase-like pyrimidine-binding" evidence="17">
    <location>
        <begin position="352"/>
        <end position="523"/>
    </location>
</feature>
<feature type="binding site" evidence="12">
    <location>
        <position position="355"/>
    </location>
    <ligand>
        <name>substrate</name>
    </ligand>
</feature>
<sequence>MTTPDQHRQMANAIRFLSADAVEAAGSGHPGLPMGAADIATVLFTRFLTFDPRDPDWADRDRFVLSAGHGSMLLYSLLYLLGYDDIDIDEIKNFRQLEARTAGHPEFGHAAGIETTTGPLGQGLGNAVGMALAERIMNARYGDGIVDHYTYVLVGDGCLMEGISQEALALAGHLKLNKLIVLWDDNDITIDGEVSLTDSTDQAARFAASGWNTLRCDGHDPDAIAAAIEAAKASDRPTLVACKTTIGYGAPTKAGTAKVHGSALGAKELAATREALGWDHEPFEIPAAIRDQWRIAGLRSSTHRKEWQRRFAEIDAEIRGDFERRMRGDLPSGFVQAMQRYKRTLNEERPTVATRKASEMALEIINEVVKETIGGSADLTGSNNTRTSQTAAIVPGDYSGRFVHYGIREHAMAAAMNGLALHGGVIPYSGTFLVFSDYCRGAMRLSALMGQRVIYVMTHDSIGLGEDGPTHQPVEHLASLRAMPVMQVFRPADAVETVECWQLALESRHAPSVLALSRQDLPALRLDKHDENRSARGAYEISPASGEAEVTIYATGSEVRIAIEARARLERDGVHTRVVSVPCFELFDQQSPEYQTAILDHGTVNVAIEAGIRQAWDRFIGRDGIFIGMTGFGASGRVADLYEHFGITADAVVAAVEARRASQRPVEDGDGAPTSD</sequence>
<comment type="cofactor">
    <cofactor evidence="13">
        <name>thiamine diphosphate</name>
        <dbReference type="ChEBI" id="CHEBI:58937"/>
    </cofactor>
    <text evidence="13">Binds 1 thiamine pyrophosphate per subunit. During the reaction, the substrate forms a covalent intermediate with the cofactor.</text>
</comment>
<evidence type="ECO:0000256" key="8">
    <source>
        <dbReference type="ARBA" id="ARBA00023052"/>
    </source>
</evidence>
<dbReference type="CDD" id="cd07033">
    <property type="entry name" value="TPP_PYR_DXS_TK_like"/>
    <property type="match status" value="1"/>
</dbReference>
<dbReference type="InterPro" id="IPR055152">
    <property type="entry name" value="Transketolase-like_C_2"/>
</dbReference>
<feature type="binding site" evidence="13">
    <location>
        <begin position="118"/>
        <end position="120"/>
    </location>
    <ligand>
        <name>thiamine diphosphate</name>
        <dbReference type="ChEBI" id="CHEBI:58937"/>
    </ligand>
</feature>
<evidence type="ECO:0000256" key="12">
    <source>
        <dbReference type="PIRSR" id="PIRSR605478-2"/>
    </source>
</evidence>
<feature type="binding site" evidence="12">
    <location>
        <position position="29"/>
    </location>
    <ligand>
        <name>substrate</name>
    </ligand>
</feature>
<dbReference type="Pfam" id="PF22613">
    <property type="entry name" value="Transketolase_C_1"/>
    <property type="match status" value="1"/>
</dbReference>
<comment type="cofactor">
    <cofactor evidence="16">
        <name>Mg(2+)</name>
        <dbReference type="ChEBI" id="CHEBI:18420"/>
    </cofactor>
    <cofactor evidence="16">
        <name>Ca(2+)</name>
        <dbReference type="ChEBI" id="CHEBI:29108"/>
    </cofactor>
    <cofactor evidence="16">
        <name>Mn(2+)</name>
        <dbReference type="ChEBI" id="CHEBI:29035"/>
    </cofactor>
    <cofactor evidence="16">
        <name>Co(2+)</name>
        <dbReference type="ChEBI" id="CHEBI:48828"/>
    </cofactor>
    <text evidence="16">Binds 1 Mg(2+) ion per subunit. Can also utilize other divalent metal cations, such as Ca(2+), Mn(2+) and Co(2+).</text>
</comment>
<dbReference type="InterPro" id="IPR005475">
    <property type="entry name" value="Transketolase-like_Pyr-bd"/>
</dbReference>
<evidence type="ECO:0000256" key="15">
    <source>
        <dbReference type="PIRSR" id="PIRSR605478-5"/>
    </source>
</evidence>
<dbReference type="InterPro" id="IPR049557">
    <property type="entry name" value="Transketolase_CS"/>
</dbReference>
<keyword evidence="5 14" id="KW-0479">Metal-binding</keyword>